<dbReference type="Proteomes" id="UP000298652">
    <property type="component" value="Chromosome 2"/>
</dbReference>
<evidence type="ECO:0000313" key="2">
    <source>
        <dbReference type="EMBL" id="TKW33931.1"/>
    </source>
</evidence>
<feature type="signal peptide" evidence="1">
    <location>
        <begin position="1"/>
        <end position="17"/>
    </location>
</feature>
<name>A0A4U6VVF3_SETVI</name>
<organism evidence="2 3">
    <name type="scientific">Setaria viridis</name>
    <name type="common">Green bristlegrass</name>
    <name type="synonym">Setaria italica subsp. viridis</name>
    <dbReference type="NCBI Taxonomy" id="4556"/>
    <lineage>
        <taxon>Eukaryota</taxon>
        <taxon>Viridiplantae</taxon>
        <taxon>Streptophyta</taxon>
        <taxon>Embryophyta</taxon>
        <taxon>Tracheophyta</taxon>
        <taxon>Spermatophyta</taxon>
        <taxon>Magnoliopsida</taxon>
        <taxon>Liliopsida</taxon>
        <taxon>Poales</taxon>
        <taxon>Poaceae</taxon>
        <taxon>PACMAD clade</taxon>
        <taxon>Panicoideae</taxon>
        <taxon>Panicodae</taxon>
        <taxon>Paniceae</taxon>
        <taxon>Cenchrinae</taxon>
        <taxon>Setaria</taxon>
    </lineage>
</organism>
<proteinExistence type="predicted"/>
<sequence>MFILLIILFCLGLFLEANLMTAKCQTKSHVAKVQTEELWKRLFCMLQRKRLQEQK</sequence>
<keyword evidence="3" id="KW-1185">Reference proteome</keyword>
<evidence type="ECO:0000313" key="3">
    <source>
        <dbReference type="Proteomes" id="UP000298652"/>
    </source>
</evidence>
<dbReference type="EMBL" id="CM016553">
    <property type="protein sequence ID" value="TKW33931.1"/>
    <property type="molecule type" value="Genomic_DNA"/>
</dbReference>
<evidence type="ECO:0000256" key="1">
    <source>
        <dbReference type="SAM" id="SignalP"/>
    </source>
</evidence>
<dbReference type="AlphaFoldDB" id="A0A4U6VVF3"/>
<gene>
    <name evidence="2" type="ORF">SEVIR_2G271266v2</name>
</gene>
<protein>
    <submittedName>
        <fullName evidence="2">Uncharacterized protein</fullName>
    </submittedName>
</protein>
<dbReference type="Gramene" id="TKW33931">
    <property type="protein sequence ID" value="TKW33931"/>
    <property type="gene ID" value="SEVIR_2G271266v2"/>
</dbReference>
<keyword evidence="1" id="KW-0732">Signal</keyword>
<feature type="chain" id="PRO_5020197509" evidence="1">
    <location>
        <begin position="18"/>
        <end position="55"/>
    </location>
</feature>
<accession>A0A4U6VVF3</accession>
<reference evidence="2" key="1">
    <citation type="submission" date="2019-03" db="EMBL/GenBank/DDBJ databases">
        <title>WGS assembly of Setaria viridis.</title>
        <authorList>
            <person name="Huang P."/>
            <person name="Jenkins J."/>
            <person name="Grimwood J."/>
            <person name="Barry K."/>
            <person name="Healey A."/>
            <person name="Mamidi S."/>
            <person name="Sreedasyam A."/>
            <person name="Shu S."/>
            <person name="Feldman M."/>
            <person name="Wu J."/>
            <person name="Yu Y."/>
            <person name="Chen C."/>
            <person name="Johnson J."/>
            <person name="Rokhsar D."/>
            <person name="Baxter I."/>
            <person name="Schmutz J."/>
            <person name="Brutnell T."/>
            <person name="Kellogg E."/>
        </authorList>
    </citation>
    <scope>NUCLEOTIDE SEQUENCE [LARGE SCALE GENOMIC DNA]</scope>
</reference>